<gene>
    <name evidence="1" type="ORF">RINTU1_16610</name>
</gene>
<evidence type="ECO:0000313" key="2">
    <source>
        <dbReference type="Proteomes" id="UP000504714"/>
    </source>
</evidence>
<protein>
    <submittedName>
        <fullName evidence="1">Uncharacterized protein</fullName>
    </submittedName>
</protein>
<name>A0A6L2ZN03_9ENTR</name>
<dbReference type="Proteomes" id="UP000504714">
    <property type="component" value="Unassembled WGS sequence"/>
</dbReference>
<dbReference type="EMBL" id="BLXO01000003">
    <property type="protein sequence ID" value="GFN46203.1"/>
    <property type="molecule type" value="Genomic_DNA"/>
</dbReference>
<accession>A0A6L2ZN03</accession>
<organism evidence="1 2">
    <name type="scientific">Candidatus Regiella insecticola</name>
    <dbReference type="NCBI Taxonomy" id="138073"/>
    <lineage>
        <taxon>Bacteria</taxon>
        <taxon>Pseudomonadati</taxon>
        <taxon>Pseudomonadota</taxon>
        <taxon>Gammaproteobacteria</taxon>
        <taxon>Enterobacterales</taxon>
        <taxon>Enterobacteriaceae</taxon>
        <taxon>aphid secondary symbionts</taxon>
        <taxon>Candidatus Regiella</taxon>
    </lineage>
</organism>
<proteinExistence type="predicted"/>
<sequence length="37" mass="4063">MAEIFPCVFSYKAESDNGYFASDRESAIVAIFGLVTI</sequence>
<comment type="caution">
    <text evidence="1">The sequence shown here is derived from an EMBL/GenBank/DDBJ whole genome shotgun (WGS) entry which is preliminary data.</text>
</comment>
<dbReference type="AlphaFoldDB" id="A0A6L2ZN03"/>
<evidence type="ECO:0000313" key="1">
    <source>
        <dbReference type="EMBL" id="GFN46203.1"/>
    </source>
</evidence>
<reference evidence="1 2" key="1">
    <citation type="submission" date="2020-06" db="EMBL/GenBank/DDBJ databases">
        <title>The genome sequence of Candidatus Regiella insecticola strain Tut.</title>
        <authorList>
            <person name="Nikoh N."/>
            <person name="Tsuchida T."/>
            <person name="Koga R."/>
            <person name="Oshima K."/>
            <person name="Hattori M."/>
            <person name="Fukatsu T."/>
        </authorList>
    </citation>
    <scope>NUCLEOTIDE SEQUENCE [LARGE SCALE GENOMIC DNA]</scope>
    <source>
        <strain evidence="1 2">Tut</strain>
    </source>
</reference>